<dbReference type="Proteomes" id="UP000808337">
    <property type="component" value="Unassembled WGS sequence"/>
</dbReference>
<proteinExistence type="predicted"/>
<organism evidence="1 2">
    <name type="scientific">Candidatus Opimibacter skivensis</name>
    <dbReference type="NCBI Taxonomy" id="2982028"/>
    <lineage>
        <taxon>Bacteria</taxon>
        <taxon>Pseudomonadati</taxon>
        <taxon>Bacteroidota</taxon>
        <taxon>Saprospiria</taxon>
        <taxon>Saprospirales</taxon>
        <taxon>Saprospiraceae</taxon>
        <taxon>Candidatus Opimibacter</taxon>
    </lineage>
</organism>
<sequence length="159" mass="17544">MLLLSLAGWQCLDSPNFPDTPVIKFISLSKDSLNQGVFQEDSLIVKFSFTDGDGDIGRTDKDSTNDIFFIDLRTGTQDNTFGIPEIPQEGAGNGVEGVVKIVLFTTCCIYPKDSINPADPCRPNPNIPFDTLQYRIYIKDNAGHKSNEILTAPIILRCN</sequence>
<accession>A0A9D7SXX2</accession>
<reference evidence="1 2" key="1">
    <citation type="submission" date="2020-10" db="EMBL/GenBank/DDBJ databases">
        <title>Connecting structure to function with the recovery of over 1000 high-quality activated sludge metagenome-assembled genomes encoding full-length rRNA genes using long-read sequencing.</title>
        <authorList>
            <person name="Singleton C.M."/>
            <person name="Petriglieri F."/>
            <person name="Kristensen J.M."/>
            <person name="Kirkegaard R.H."/>
            <person name="Michaelsen T.Y."/>
            <person name="Andersen M.H."/>
            <person name="Karst S.M."/>
            <person name="Dueholm M.S."/>
            <person name="Nielsen P.H."/>
            <person name="Albertsen M."/>
        </authorList>
    </citation>
    <scope>NUCLEOTIDE SEQUENCE [LARGE SCALE GENOMIC DNA]</scope>
    <source>
        <strain evidence="1">Ribe_18-Q3-R11-54_MAXAC.273</strain>
    </source>
</reference>
<evidence type="ECO:0000313" key="1">
    <source>
        <dbReference type="EMBL" id="MBK9984256.1"/>
    </source>
</evidence>
<name>A0A9D7SXX2_9BACT</name>
<gene>
    <name evidence="1" type="ORF">IPP15_18105</name>
</gene>
<comment type="caution">
    <text evidence="1">The sequence shown here is derived from an EMBL/GenBank/DDBJ whole genome shotgun (WGS) entry which is preliminary data.</text>
</comment>
<evidence type="ECO:0000313" key="2">
    <source>
        <dbReference type="Proteomes" id="UP000808337"/>
    </source>
</evidence>
<dbReference type="EMBL" id="JADKGY010000029">
    <property type="protein sequence ID" value="MBK9984256.1"/>
    <property type="molecule type" value="Genomic_DNA"/>
</dbReference>
<protein>
    <submittedName>
        <fullName evidence="1">Uncharacterized protein</fullName>
    </submittedName>
</protein>
<dbReference type="AlphaFoldDB" id="A0A9D7SXX2"/>